<dbReference type="EMBL" id="KX349306">
    <property type="protein sequence ID" value="AOO15040.1"/>
    <property type="molecule type" value="Genomic_DNA"/>
</dbReference>
<dbReference type="Proteomes" id="UP000223576">
    <property type="component" value="Segment"/>
</dbReference>
<keyword evidence="1" id="KW-1133">Transmembrane helix</keyword>
<evidence type="ECO:0000313" key="4">
    <source>
        <dbReference type="EMBL" id="AOO13739.1"/>
    </source>
</evidence>
<dbReference type="EMBL" id="KX349300">
    <property type="protein sequence ID" value="AOO13739.1"/>
    <property type="molecule type" value="Genomic_DNA"/>
</dbReference>
<evidence type="ECO:0000313" key="6">
    <source>
        <dbReference type="EMBL" id="AOO14171.1"/>
    </source>
</evidence>
<accession>A0A1D7SKE1</accession>
<proteinExistence type="predicted"/>
<reference evidence="11 12" key="1">
    <citation type="journal article" date="2016" name="Environ. Microbiol.">
        <title>Genomic diversification of marine cyanophages into stable ecotypes.</title>
        <authorList>
            <person name="Marston M.F."/>
            <person name="Martiny J.B."/>
        </authorList>
    </citation>
    <scope>NUCLEOTIDE SEQUENCE [LARGE SCALE GENOMIC DNA]</scope>
    <source>
        <strain evidence="2">LIS_02_1110</strain>
        <strain evidence="3">LIS_22_0610</strain>
        <strain evidence="4">Np_11_1211</strain>
        <strain evidence="5">Np_45_0711</strain>
        <strain evidence="6">RW_03_0110</strain>
        <strain evidence="7">Sn_11_0110</strain>
        <strain evidence="8">Sn_18_0910</strain>
        <strain evidence="9">Sn_23_0910</strain>
        <strain evidence="10">W1_23_0910</strain>
    </source>
</reference>
<organism evidence="6 13">
    <name type="scientific">Cyanophage S-RIM14</name>
    <dbReference type="NCBI Taxonomy" id="1278423"/>
    <lineage>
        <taxon>Viruses</taxon>
        <taxon>Duplodnaviria</taxon>
        <taxon>Heunggongvirae</taxon>
        <taxon>Uroviricota</taxon>
        <taxon>Caudoviricetes</taxon>
        <taxon>Pantevenvirales</taxon>
        <taxon>Kyanoviridae</taxon>
        <taxon>Ahtivirus</taxon>
        <taxon>Ahtivirus sagseatwo</taxon>
    </lineage>
</organism>
<dbReference type="Proteomes" id="UP000224257">
    <property type="component" value="Segment"/>
</dbReference>
<dbReference type="SUPFAM" id="SSF103511">
    <property type="entry name" value="Chlorophyll a-b binding protein"/>
    <property type="match status" value="1"/>
</dbReference>
<sequence>MTVTTNEQGQQNLFAKEPQMYVSKTDAERYGYESYAERAEKLNGRTAMLGFIAAVVSYATTGNLFFGIF</sequence>
<evidence type="ECO:0000313" key="12">
    <source>
        <dbReference type="Proteomes" id="UP000223576"/>
    </source>
</evidence>
<evidence type="ECO:0000313" key="8">
    <source>
        <dbReference type="EMBL" id="AOO14607.1"/>
    </source>
</evidence>
<evidence type="ECO:0000256" key="1">
    <source>
        <dbReference type="SAM" id="Phobius"/>
    </source>
</evidence>
<evidence type="ECO:0000313" key="5">
    <source>
        <dbReference type="EMBL" id="AOO13955.1"/>
    </source>
</evidence>
<dbReference type="Proteomes" id="UP000223711">
    <property type="component" value="Segment"/>
</dbReference>
<dbReference type="EMBL" id="KX349302">
    <property type="protein sequence ID" value="AOO14171.1"/>
    <property type="molecule type" value="Genomic_DNA"/>
</dbReference>
<evidence type="ECO:0000313" key="3">
    <source>
        <dbReference type="EMBL" id="AOO13523.1"/>
    </source>
</evidence>
<dbReference type="Proteomes" id="UP000223288">
    <property type="component" value="Segment"/>
</dbReference>
<dbReference type="Proteomes" id="UP000226173">
    <property type="component" value="Segment"/>
</dbReference>
<evidence type="ECO:0000313" key="11">
    <source>
        <dbReference type="Proteomes" id="UP000223288"/>
    </source>
</evidence>
<gene>
    <name evidence="2" type="ORF">LIS021110_194</name>
    <name evidence="3" type="ORF">LIS110610_194</name>
    <name evidence="4" type="ORF">Np111211_194</name>
    <name evidence="5" type="ORF">Np450711_194</name>
    <name evidence="6" type="ORF">RW030110_194</name>
    <name evidence="7" type="ORF">Sn110110_199</name>
    <name evidence="8" type="ORF">Sn180910_194</name>
    <name evidence="9" type="ORF">Sn230910_194</name>
    <name evidence="10" type="ORF">W1230910_195</name>
</gene>
<dbReference type="Proteomes" id="UP000223981">
    <property type="component" value="Segment"/>
</dbReference>
<evidence type="ECO:0000313" key="13">
    <source>
        <dbReference type="Proteomes" id="UP000224953"/>
    </source>
</evidence>
<keyword evidence="1" id="KW-0472">Membrane</keyword>
<protein>
    <submittedName>
        <fullName evidence="6">Hli03</fullName>
    </submittedName>
</protein>
<dbReference type="EMBL" id="KX349305">
    <property type="protein sequence ID" value="AOO14823.1"/>
    <property type="molecule type" value="Genomic_DNA"/>
</dbReference>
<keyword evidence="1" id="KW-0812">Transmembrane</keyword>
<dbReference type="EMBL" id="KX349298">
    <property type="protein sequence ID" value="AOO13307.1"/>
    <property type="molecule type" value="Genomic_DNA"/>
</dbReference>
<dbReference type="EMBL" id="KX349304">
    <property type="protein sequence ID" value="AOO14607.1"/>
    <property type="molecule type" value="Genomic_DNA"/>
</dbReference>
<evidence type="ECO:0000313" key="7">
    <source>
        <dbReference type="EMBL" id="AOO14392.1"/>
    </source>
</evidence>
<dbReference type="Proteomes" id="UP000225808">
    <property type="component" value="Segment"/>
</dbReference>
<name>A0A1D7SKE1_9CAUD</name>
<dbReference type="EMBL" id="KX349303">
    <property type="protein sequence ID" value="AOO14392.1"/>
    <property type="molecule type" value="Genomic_DNA"/>
</dbReference>
<dbReference type="Proteomes" id="UP000225271">
    <property type="component" value="Segment"/>
</dbReference>
<dbReference type="EMBL" id="KX349299">
    <property type="protein sequence ID" value="AOO13523.1"/>
    <property type="molecule type" value="Genomic_DNA"/>
</dbReference>
<evidence type="ECO:0000313" key="10">
    <source>
        <dbReference type="EMBL" id="AOO15040.1"/>
    </source>
</evidence>
<dbReference type="EMBL" id="KX349301">
    <property type="protein sequence ID" value="AOO13955.1"/>
    <property type="molecule type" value="Genomic_DNA"/>
</dbReference>
<feature type="transmembrane region" description="Helical" evidence="1">
    <location>
        <begin position="47"/>
        <end position="68"/>
    </location>
</feature>
<evidence type="ECO:0000313" key="9">
    <source>
        <dbReference type="EMBL" id="AOO14823.1"/>
    </source>
</evidence>
<evidence type="ECO:0000313" key="2">
    <source>
        <dbReference type="EMBL" id="AOO13307.1"/>
    </source>
</evidence>
<dbReference type="Proteomes" id="UP000224953">
    <property type="component" value="Genome"/>
</dbReference>